<reference evidence="1 2" key="1">
    <citation type="submission" date="2018-10" db="EMBL/GenBank/DDBJ databases">
        <title>A high-quality apple genome assembly.</title>
        <authorList>
            <person name="Hu J."/>
        </authorList>
    </citation>
    <scope>NUCLEOTIDE SEQUENCE [LARGE SCALE GENOMIC DNA]</scope>
    <source>
        <strain evidence="2">cv. HFTH1</strain>
        <tissue evidence="1">Young leaf</tissue>
    </source>
</reference>
<name>A0A498K2X6_MALDO</name>
<evidence type="ECO:0000313" key="2">
    <source>
        <dbReference type="Proteomes" id="UP000290289"/>
    </source>
</evidence>
<keyword evidence="2" id="KW-1185">Reference proteome</keyword>
<dbReference type="Proteomes" id="UP000290289">
    <property type="component" value="Chromosome 4"/>
</dbReference>
<gene>
    <name evidence="1" type="ORF">DVH24_000868</name>
</gene>
<comment type="caution">
    <text evidence="1">The sequence shown here is derived from an EMBL/GenBank/DDBJ whole genome shotgun (WGS) entry which is preliminary data.</text>
</comment>
<sequence>MAPKAARTQSPCETDEGISTMHRLLNGLHRPRAGLYTELFFEEGRVHSLGPAWTYRVPIAVERNMPKEKSIPTLSSERRTASSFCFRTSMTLRSSRAALIVHVDSTCGYKAIFSCTDIHKPGLPHSFYFLDHFIIVGVCFRINYHDLVGFRIIVKDFGKTCGKKLCNGGKDHRAYGYAVWSNQNEMM</sequence>
<accession>A0A498K2X6</accession>
<evidence type="ECO:0000313" key="1">
    <source>
        <dbReference type="EMBL" id="RXI00634.1"/>
    </source>
</evidence>
<dbReference type="AlphaFoldDB" id="A0A498K2X6"/>
<proteinExistence type="predicted"/>
<dbReference type="EMBL" id="RDQH01000330">
    <property type="protein sequence ID" value="RXI00634.1"/>
    <property type="molecule type" value="Genomic_DNA"/>
</dbReference>
<protein>
    <submittedName>
        <fullName evidence="1">Uncharacterized protein</fullName>
    </submittedName>
</protein>
<organism evidence="1 2">
    <name type="scientific">Malus domestica</name>
    <name type="common">Apple</name>
    <name type="synonym">Pyrus malus</name>
    <dbReference type="NCBI Taxonomy" id="3750"/>
    <lineage>
        <taxon>Eukaryota</taxon>
        <taxon>Viridiplantae</taxon>
        <taxon>Streptophyta</taxon>
        <taxon>Embryophyta</taxon>
        <taxon>Tracheophyta</taxon>
        <taxon>Spermatophyta</taxon>
        <taxon>Magnoliopsida</taxon>
        <taxon>eudicotyledons</taxon>
        <taxon>Gunneridae</taxon>
        <taxon>Pentapetalae</taxon>
        <taxon>rosids</taxon>
        <taxon>fabids</taxon>
        <taxon>Rosales</taxon>
        <taxon>Rosaceae</taxon>
        <taxon>Amygdaloideae</taxon>
        <taxon>Maleae</taxon>
        <taxon>Malus</taxon>
    </lineage>
</organism>